<comment type="caution">
    <text evidence="2">The sequence shown here is derived from an EMBL/GenBank/DDBJ whole genome shotgun (WGS) entry which is preliminary data.</text>
</comment>
<gene>
    <name evidence="2" type="ORF">CYMTET_48650</name>
</gene>
<feature type="region of interest" description="Disordered" evidence="1">
    <location>
        <begin position="20"/>
        <end position="55"/>
    </location>
</feature>
<feature type="compositionally biased region" description="Polar residues" evidence="1">
    <location>
        <begin position="20"/>
        <end position="29"/>
    </location>
</feature>
<reference evidence="2 3" key="1">
    <citation type="journal article" date="2015" name="Genome Biol. Evol.">
        <title>Comparative Genomics of a Bacterivorous Green Alga Reveals Evolutionary Causalities and Consequences of Phago-Mixotrophic Mode of Nutrition.</title>
        <authorList>
            <person name="Burns J.A."/>
            <person name="Paasch A."/>
            <person name="Narechania A."/>
            <person name="Kim E."/>
        </authorList>
    </citation>
    <scope>NUCLEOTIDE SEQUENCE [LARGE SCALE GENOMIC DNA]</scope>
    <source>
        <strain evidence="2 3">PLY_AMNH</strain>
    </source>
</reference>
<protein>
    <submittedName>
        <fullName evidence="2">Uncharacterized protein</fullName>
    </submittedName>
</protein>
<accession>A0AAE0BT38</accession>
<organism evidence="2 3">
    <name type="scientific">Cymbomonas tetramitiformis</name>
    <dbReference type="NCBI Taxonomy" id="36881"/>
    <lineage>
        <taxon>Eukaryota</taxon>
        <taxon>Viridiplantae</taxon>
        <taxon>Chlorophyta</taxon>
        <taxon>Pyramimonadophyceae</taxon>
        <taxon>Pyramimonadales</taxon>
        <taxon>Pyramimonadaceae</taxon>
        <taxon>Cymbomonas</taxon>
    </lineage>
</organism>
<proteinExistence type="predicted"/>
<name>A0AAE0BT38_9CHLO</name>
<evidence type="ECO:0000313" key="2">
    <source>
        <dbReference type="EMBL" id="KAK3241604.1"/>
    </source>
</evidence>
<dbReference type="AlphaFoldDB" id="A0AAE0BT38"/>
<evidence type="ECO:0000313" key="3">
    <source>
        <dbReference type="Proteomes" id="UP001190700"/>
    </source>
</evidence>
<evidence type="ECO:0000256" key="1">
    <source>
        <dbReference type="SAM" id="MobiDB-lite"/>
    </source>
</evidence>
<sequence>MDFSPPAPPPSSLLIAVQHSSPGHQQSVGVQLDPGRTPPDPWSVPPALNRQSSPPLEVVPALPGELDLCLPAALARQHEMQLAELRICGLAQTIAGGELAYRQPASLLGSIVDQLPRLPVNFLQPLRSHPELALFQVHLQAKVLD</sequence>
<dbReference type="EMBL" id="LGRX02033363">
    <property type="protein sequence ID" value="KAK3241604.1"/>
    <property type="molecule type" value="Genomic_DNA"/>
</dbReference>
<keyword evidence="3" id="KW-1185">Reference proteome</keyword>
<dbReference type="Proteomes" id="UP001190700">
    <property type="component" value="Unassembled WGS sequence"/>
</dbReference>